<evidence type="ECO:0000313" key="3">
    <source>
        <dbReference type="Proteomes" id="UP001370490"/>
    </source>
</evidence>
<proteinExistence type="predicted"/>
<keyword evidence="1" id="KW-0812">Transmembrane</keyword>
<accession>A0AAN8Z853</accession>
<reference evidence="2 3" key="1">
    <citation type="submission" date="2023-12" db="EMBL/GenBank/DDBJ databases">
        <title>A high-quality genome assembly for Dillenia turbinata (Dilleniales).</title>
        <authorList>
            <person name="Chanderbali A."/>
        </authorList>
    </citation>
    <scope>NUCLEOTIDE SEQUENCE [LARGE SCALE GENOMIC DNA]</scope>
    <source>
        <strain evidence="2">LSX21</strain>
        <tissue evidence="2">Leaf</tissue>
    </source>
</reference>
<keyword evidence="1" id="KW-1133">Transmembrane helix</keyword>
<keyword evidence="3" id="KW-1185">Reference proteome</keyword>
<dbReference type="EMBL" id="JBAMMX010000012">
    <property type="protein sequence ID" value="KAK6930239.1"/>
    <property type="molecule type" value="Genomic_DNA"/>
</dbReference>
<keyword evidence="1" id="KW-0472">Membrane</keyword>
<feature type="transmembrane region" description="Helical" evidence="1">
    <location>
        <begin position="23"/>
        <end position="43"/>
    </location>
</feature>
<protein>
    <submittedName>
        <fullName evidence="2">Uncharacterized protein</fullName>
    </submittedName>
</protein>
<dbReference type="Proteomes" id="UP001370490">
    <property type="component" value="Unassembled WGS sequence"/>
</dbReference>
<dbReference type="AlphaFoldDB" id="A0AAN8Z853"/>
<organism evidence="2 3">
    <name type="scientific">Dillenia turbinata</name>
    <dbReference type="NCBI Taxonomy" id="194707"/>
    <lineage>
        <taxon>Eukaryota</taxon>
        <taxon>Viridiplantae</taxon>
        <taxon>Streptophyta</taxon>
        <taxon>Embryophyta</taxon>
        <taxon>Tracheophyta</taxon>
        <taxon>Spermatophyta</taxon>
        <taxon>Magnoliopsida</taxon>
        <taxon>eudicotyledons</taxon>
        <taxon>Gunneridae</taxon>
        <taxon>Pentapetalae</taxon>
        <taxon>Dilleniales</taxon>
        <taxon>Dilleniaceae</taxon>
        <taxon>Dillenia</taxon>
    </lineage>
</organism>
<gene>
    <name evidence="2" type="ORF">RJ641_004333</name>
</gene>
<evidence type="ECO:0000256" key="1">
    <source>
        <dbReference type="SAM" id="Phobius"/>
    </source>
</evidence>
<sequence length="78" mass="8438">MAVTHADIAPSPKCAKLGSKTGAFLMVFTILCGLLCFILCLFAEETRSERQLKDTIVLCIRSIFSASNWDGDGSHALC</sequence>
<evidence type="ECO:0000313" key="2">
    <source>
        <dbReference type="EMBL" id="KAK6930239.1"/>
    </source>
</evidence>
<comment type="caution">
    <text evidence="2">The sequence shown here is derived from an EMBL/GenBank/DDBJ whole genome shotgun (WGS) entry which is preliminary data.</text>
</comment>
<name>A0AAN8Z853_9MAGN</name>